<evidence type="ECO:0000313" key="2">
    <source>
        <dbReference type="EMBL" id="PVM92715.1"/>
    </source>
</evidence>
<dbReference type="SUPFAM" id="SSF52499">
    <property type="entry name" value="Isochorismatase-like hydrolases"/>
    <property type="match status" value="1"/>
</dbReference>
<gene>
    <name evidence="2" type="ORF">DDF67_04925</name>
</gene>
<organism evidence="2 3">
    <name type="scientific">Caulobacter endophyticus</name>
    <dbReference type="NCBI Taxonomy" id="2172652"/>
    <lineage>
        <taxon>Bacteria</taxon>
        <taxon>Pseudomonadati</taxon>
        <taxon>Pseudomonadota</taxon>
        <taxon>Alphaproteobacteria</taxon>
        <taxon>Caulobacterales</taxon>
        <taxon>Caulobacteraceae</taxon>
        <taxon>Caulobacter</taxon>
    </lineage>
</organism>
<protein>
    <submittedName>
        <fullName evidence="2">Isochorismatase</fullName>
    </submittedName>
</protein>
<dbReference type="Gene3D" id="3.40.50.850">
    <property type="entry name" value="Isochorismatase-like"/>
    <property type="match status" value="1"/>
</dbReference>
<dbReference type="EMBL" id="QDKQ01000024">
    <property type="protein sequence ID" value="PVM92715.1"/>
    <property type="molecule type" value="Genomic_DNA"/>
</dbReference>
<dbReference type="InterPro" id="IPR000868">
    <property type="entry name" value="Isochorismatase-like_dom"/>
</dbReference>
<dbReference type="AlphaFoldDB" id="A0A2T9K9S5"/>
<sequence>MSFEPFTAQNAVMLLVDHQVGTIAMVGSTDPERLKRNVVMLAQVARILDLPVILTSSMEDQAQGPLVEDLPAILPAAHAARIKRRGVINAVEDPAVARAIQTTGRKKIILAGVTNDVCTVLPALSLVGDRFTVQVVADAGGSPTLAGDELALRRMEQAGVLLAGTNQMVAELVGDWSTPQGQEVIKLIRSDAG</sequence>
<comment type="caution">
    <text evidence="2">The sequence shown here is derived from an EMBL/GenBank/DDBJ whole genome shotgun (WGS) entry which is preliminary data.</text>
</comment>
<dbReference type="InterPro" id="IPR053152">
    <property type="entry name" value="Hydrolase_YcaC-like"/>
</dbReference>
<name>A0A2T9K9S5_9CAUL</name>
<accession>A0A2T9K9S5</accession>
<dbReference type="PANTHER" id="PTHR43559">
    <property type="entry name" value="HYDROLASE YCAC-RELATED"/>
    <property type="match status" value="1"/>
</dbReference>
<dbReference type="Pfam" id="PF00857">
    <property type="entry name" value="Isochorismatase"/>
    <property type="match status" value="1"/>
</dbReference>
<dbReference type="RefSeq" id="WP_109099823.1">
    <property type="nucleotide sequence ID" value="NZ_QDKQ01000024.1"/>
</dbReference>
<dbReference type="InterPro" id="IPR036380">
    <property type="entry name" value="Isochorismatase-like_sf"/>
</dbReference>
<dbReference type="OrthoDB" id="9789777at2"/>
<evidence type="ECO:0000259" key="1">
    <source>
        <dbReference type="Pfam" id="PF00857"/>
    </source>
</evidence>
<dbReference type="PANTHER" id="PTHR43559:SF3">
    <property type="entry name" value="HYDROLASE YCAC-RELATED"/>
    <property type="match status" value="1"/>
</dbReference>
<evidence type="ECO:0000313" key="3">
    <source>
        <dbReference type="Proteomes" id="UP000245073"/>
    </source>
</evidence>
<reference evidence="2 3" key="1">
    <citation type="submission" date="2018-04" db="EMBL/GenBank/DDBJ databases">
        <title>The genome sequence of Caulobacter sp. 744.</title>
        <authorList>
            <person name="Gao J."/>
            <person name="Sun J."/>
        </authorList>
    </citation>
    <scope>NUCLEOTIDE SEQUENCE [LARGE SCALE GENOMIC DNA]</scope>
    <source>
        <strain evidence="2 3">774</strain>
    </source>
</reference>
<feature type="domain" description="Isochorismatase-like" evidence="1">
    <location>
        <begin position="12"/>
        <end position="166"/>
    </location>
</feature>
<dbReference type="Proteomes" id="UP000245073">
    <property type="component" value="Unassembled WGS sequence"/>
</dbReference>
<proteinExistence type="predicted"/>
<keyword evidence="3" id="KW-1185">Reference proteome</keyword>